<protein>
    <submittedName>
        <fullName evidence="1">SFRICE_021631</fullName>
    </submittedName>
</protein>
<evidence type="ECO:0000313" key="1">
    <source>
        <dbReference type="EMBL" id="SOQ58162.1"/>
    </source>
</evidence>
<proteinExistence type="predicted"/>
<dbReference type="AlphaFoldDB" id="A0A2H1WYS7"/>
<reference evidence="1" key="1">
    <citation type="submission" date="2016-07" db="EMBL/GenBank/DDBJ databases">
        <authorList>
            <person name="Bretaudeau A."/>
        </authorList>
    </citation>
    <scope>NUCLEOTIDE SEQUENCE</scope>
    <source>
        <strain evidence="1">Rice</strain>
        <tissue evidence="1">Whole body</tissue>
    </source>
</reference>
<sequence length="282" mass="31937">MVRLKLLSLEDKLEILGKSSLRLDIPSTILNHFFEGRNSSLMLSRLERGERECIRSAFGHVLAKRKVISNEVVRERDDSFHPVSQLVPRLRVGHDEELLNIFVAHHSDQEQSVYQLYQRPATKIFLCESYNYITTYHQVLIAASDGIPVMDLVGLHGLGQRLHHELTDHLQRERGYEILYFTYLKNLLPRWPSGCKCDCWARGLGFDSRVGRSITGTFSVFRKFLSGSTESGNVPVIFICGRTLSVCSERRLCPMSGSSYSAFSSGPSGITNSFLHASLKEI</sequence>
<dbReference type="EMBL" id="ODYU01012060">
    <property type="protein sequence ID" value="SOQ58162.1"/>
    <property type="molecule type" value="Genomic_DNA"/>
</dbReference>
<gene>
    <name evidence="1" type="ORF">SFRICE_021631</name>
</gene>
<accession>A0A2H1WYS7</accession>
<name>A0A2H1WYS7_SPOFR</name>
<organism evidence="1">
    <name type="scientific">Spodoptera frugiperda</name>
    <name type="common">Fall armyworm</name>
    <dbReference type="NCBI Taxonomy" id="7108"/>
    <lineage>
        <taxon>Eukaryota</taxon>
        <taxon>Metazoa</taxon>
        <taxon>Ecdysozoa</taxon>
        <taxon>Arthropoda</taxon>
        <taxon>Hexapoda</taxon>
        <taxon>Insecta</taxon>
        <taxon>Pterygota</taxon>
        <taxon>Neoptera</taxon>
        <taxon>Endopterygota</taxon>
        <taxon>Lepidoptera</taxon>
        <taxon>Glossata</taxon>
        <taxon>Ditrysia</taxon>
        <taxon>Noctuoidea</taxon>
        <taxon>Noctuidae</taxon>
        <taxon>Amphipyrinae</taxon>
        <taxon>Spodoptera</taxon>
    </lineage>
</organism>